<keyword evidence="5" id="KW-1015">Disulfide bond</keyword>
<feature type="region of interest" description="Disordered" evidence="6">
    <location>
        <begin position="833"/>
        <end position="915"/>
    </location>
</feature>
<dbReference type="InterPro" id="IPR003599">
    <property type="entry name" value="Ig_sub"/>
</dbReference>
<dbReference type="SUPFAM" id="SSF49265">
    <property type="entry name" value="Fibronectin type III"/>
    <property type="match status" value="1"/>
</dbReference>
<dbReference type="InterPro" id="IPR036179">
    <property type="entry name" value="Ig-like_dom_sf"/>
</dbReference>
<dbReference type="InterPro" id="IPR003598">
    <property type="entry name" value="Ig_sub2"/>
</dbReference>
<dbReference type="EMBL" id="OB660076">
    <property type="protein sequence ID" value="CAD7222585.1"/>
    <property type="molecule type" value="Genomic_DNA"/>
</dbReference>
<protein>
    <submittedName>
        <fullName evidence="9">Uncharacterized protein</fullName>
    </submittedName>
</protein>
<comment type="subcellular location">
    <subcellularLocation>
        <location evidence="1">Membrane</location>
        <topology evidence="1">Single-pass membrane protein</topology>
    </subcellularLocation>
</comment>
<dbReference type="PRINTS" id="PR01832">
    <property type="entry name" value="VEGFRECEPTOR"/>
</dbReference>
<dbReference type="PANTHER" id="PTHR23278">
    <property type="entry name" value="SIDESTEP PROTEIN"/>
    <property type="match status" value="1"/>
</dbReference>
<dbReference type="SUPFAM" id="SSF48726">
    <property type="entry name" value="Immunoglobulin"/>
    <property type="match status" value="5"/>
</dbReference>
<dbReference type="SMART" id="SM00408">
    <property type="entry name" value="IGc2"/>
    <property type="match status" value="4"/>
</dbReference>
<feature type="signal peptide" evidence="8">
    <location>
        <begin position="1"/>
        <end position="19"/>
    </location>
</feature>
<evidence type="ECO:0000256" key="8">
    <source>
        <dbReference type="SAM" id="SignalP"/>
    </source>
</evidence>
<feature type="compositionally biased region" description="Basic and acidic residues" evidence="6">
    <location>
        <begin position="775"/>
        <end position="786"/>
    </location>
</feature>
<gene>
    <name evidence="9" type="ORF">CTOB1V02_LOCUS587</name>
</gene>
<keyword evidence="3 7" id="KW-1133">Transmembrane helix</keyword>
<sequence>MLLMVVWAAFLSHVGGGRSLDVFNGHDVDEVVQAIQGRVARLPCSLVSPAPNDEVQLVLWYRWDSTKPLYSYDVRDDTSIPQMWSDVYRLRGRGTFNPSDKRAGFTIKDVSLEDEGIYRCRVDWKRSPTVNTIVNLTLIVPPDDPKIVDHTGHEVQTVIGPLVEGGPLVMACSTSVGKPTPHLVWRRDGIVIDSTYEGSRTGEVKNVLQIPSLRREDLDAVFNCSAKNNNITLPTSRSVRLDMTFKPLAVSISNKGQALSAGKRYEILCTASGSRPPATITWRSSHHEGRLTNAHDVHLQNGNVVTSRLILVPTADYNGTRLECRAENLRIPGSAISDFWTMEVRYPPRATLSFGKQLPSQHTGIEEDKDVYFECQVEANPPAFHVEWMHNGEKLAHNVASGVILSNQSLVLQKISRASAGNYTCVGTNAEGKGESPPVDLRVKYPPVCAESEFGNNVYGVARMEEANITCHVSAVPPPFAFRWTFNKSSTELDLPSSTYTFLGHTSVLRYSPKTDQDYGSLLCTAENEIGVQEVPCHYHIISIGKPDPPQNCNIIHQANESVQVRCERGHNGGDKQLFVLEVSDERGQHVWANVTNSQPSFRVDGLEPGVTVLLSVYSVNSRGKSIPVPLLASTNATRGEPIAKPGTGSLMKKLALNSLLPLLAGVTVGMTGIVILLGLLVRMRRCSRQRRRRAWAADCDRKETGPLTANMSGGREHSIEDLRNSGKFEPLATHPHGHTLPHASTAARAMGNAAGRGVEFEPDEKVIEITPRRPGMEGTYNREETMPLSQRPPKEGRHVSFSDTRPAVVANTVWMRGPEQYTPLPPAAGYVTLPRQPIHHNPPPTHHPPLNSFAPPLPPSLRPIPGSHGHANTLDRAPKIPPPQGFSDGFPHPPPPPLGSSRSLSEEEHVESTV</sequence>
<name>A0A7R8ZKC6_9CRUS</name>
<dbReference type="Pfam" id="PF07686">
    <property type="entry name" value="V-set"/>
    <property type="match status" value="1"/>
</dbReference>
<organism evidence="9">
    <name type="scientific">Cyprideis torosa</name>
    <dbReference type="NCBI Taxonomy" id="163714"/>
    <lineage>
        <taxon>Eukaryota</taxon>
        <taxon>Metazoa</taxon>
        <taxon>Ecdysozoa</taxon>
        <taxon>Arthropoda</taxon>
        <taxon>Crustacea</taxon>
        <taxon>Oligostraca</taxon>
        <taxon>Ostracoda</taxon>
        <taxon>Podocopa</taxon>
        <taxon>Podocopida</taxon>
        <taxon>Cytherocopina</taxon>
        <taxon>Cytheroidea</taxon>
        <taxon>Cytherideidae</taxon>
        <taxon>Cyprideis</taxon>
    </lineage>
</organism>
<dbReference type="SMART" id="SM00409">
    <property type="entry name" value="IG"/>
    <property type="match status" value="4"/>
</dbReference>
<dbReference type="GO" id="GO:0016020">
    <property type="term" value="C:membrane"/>
    <property type="evidence" value="ECO:0007669"/>
    <property type="project" value="UniProtKB-SubCell"/>
</dbReference>
<reference evidence="9" key="1">
    <citation type="submission" date="2020-11" db="EMBL/GenBank/DDBJ databases">
        <authorList>
            <person name="Tran Van P."/>
        </authorList>
    </citation>
    <scope>NUCLEOTIDE SEQUENCE</scope>
</reference>
<dbReference type="InterPro" id="IPR013162">
    <property type="entry name" value="CD80_C2-set"/>
</dbReference>
<feature type="region of interest" description="Disordered" evidence="6">
    <location>
        <begin position="775"/>
        <end position="802"/>
    </location>
</feature>
<dbReference type="InterPro" id="IPR003961">
    <property type="entry name" value="FN3_dom"/>
</dbReference>
<keyword evidence="2 7" id="KW-0812">Transmembrane</keyword>
<dbReference type="AlphaFoldDB" id="A0A7R8ZKC6"/>
<dbReference type="PANTHER" id="PTHR23278:SF19">
    <property type="entry name" value="OBSCURIN"/>
    <property type="match status" value="1"/>
</dbReference>
<proteinExistence type="predicted"/>
<dbReference type="PROSITE" id="PS50835">
    <property type="entry name" value="IG_LIKE"/>
    <property type="match status" value="5"/>
</dbReference>
<dbReference type="SMART" id="SM00060">
    <property type="entry name" value="FN3"/>
    <property type="match status" value="1"/>
</dbReference>
<keyword evidence="8" id="KW-0732">Signal</keyword>
<evidence type="ECO:0000256" key="7">
    <source>
        <dbReference type="SAM" id="Phobius"/>
    </source>
</evidence>
<dbReference type="InterPro" id="IPR013106">
    <property type="entry name" value="Ig_V-set"/>
</dbReference>
<accession>A0A7R8ZKC6</accession>
<keyword evidence="4 7" id="KW-0472">Membrane</keyword>
<evidence type="ECO:0000256" key="2">
    <source>
        <dbReference type="ARBA" id="ARBA00022692"/>
    </source>
</evidence>
<dbReference type="InterPro" id="IPR013783">
    <property type="entry name" value="Ig-like_fold"/>
</dbReference>
<evidence type="ECO:0000256" key="6">
    <source>
        <dbReference type="SAM" id="MobiDB-lite"/>
    </source>
</evidence>
<feature type="chain" id="PRO_5043523515" evidence="8">
    <location>
        <begin position="20"/>
        <end position="915"/>
    </location>
</feature>
<dbReference type="CDD" id="cd00063">
    <property type="entry name" value="FN3"/>
    <property type="match status" value="1"/>
</dbReference>
<dbReference type="InterPro" id="IPR036116">
    <property type="entry name" value="FN3_sf"/>
</dbReference>
<dbReference type="CDD" id="cd00096">
    <property type="entry name" value="Ig"/>
    <property type="match status" value="2"/>
</dbReference>
<evidence type="ECO:0000256" key="1">
    <source>
        <dbReference type="ARBA" id="ARBA00004167"/>
    </source>
</evidence>
<evidence type="ECO:0000256" key="3">
    <source>
        <dbReference type="ARBA" id="ARBA00022989"/>
    </source>
</evidence>
<evidence type="ECO:0000256" key="4">
    <source>
        <dbReference type="ARBA" id="ARBA00023136"/>
    </source>
</evidence>
<dbReference type="Gene3D" id="2.60.40.10">
    <property type="entry name" value="Immunoglobulins"/>
    <property type="match status" value="6"/>
</dbReference>
<evidence type="ECO:0000256" key="5">
    <source>
        <dbReference type="ARBA" id="ARBA00023157"/>
    </source>
</evidence>
<dbReference type="InterPro" id="IPR007110">
    <property type="entry name" value="Ig-like_dom"/>
</dbReference>
<evidence type="ECO:0000313" key="9">
    <source>
        <dbReference type="EMBL" id="CAD7222585.1"/>
    </source>
</evidence>
<dbReference type="Pfam" id="PF08205">
    <property type="entry name" value="C2-set_2"/>
    <property type="match status" value="1"/>
</dbReference>
<feature type="transmembrane region" description="Helical" evidence="7">
    <location>
        <begin position="660"/>
        <end position="682"/>
    </location>
</feature>
<dbReference type="Pfam" id="PF13927">
    <property type="entry name" value="Ig_3"/>
    <property type="match status" value="2"/>
</dbReference>
<dbReference type="PROSITE" id="PS50853">
    <property type="entry name" value="FN3"/>
    <property type="match status" value="1"/>
</dbReference>
<dbReference type="OrthoDB" id="6378823at2759"/>
<feature type="compositionally biased region" description="Basic and acidic residues" evidence="6">
    <location>
        <begin position="905"/>
        <end position="915"/>
    </location>
</feature>